<dbReference type="Gene3D" id="3.50.50.60">
    <property type="entry name" value="FAD/NAD(P)-binding domain"/>
    <property type="match status" value="1"/>
</dbReference>
<organism evidence="3">
    <name type="scientific">Eremomyces bilateralis CBS 781.70</name>
    <dbReference type="NCBI Taxonomy" id="1392243"/>
    <lineage>
        <taxon>Eukaryota</taxon>
        <taxon>Fungi</taxon>
        <taxon>Dikarya</taxon>
        <taxon>Ascomycota</taxon>
        <taxon>Pezizomycotina</taxon>
        <taxon>Dothideomycetes</taxon>
        <taxon>Dothideomycetes incertae sedis</taxon>
        <taxon>Eremomycetales</taxon>
        <taxon>Eremomycetaceae</taxon>
        <taxon>Eremomyces</taxon>
    </lineage>
</organism>
<sequence length="418" mass="44485">MSNTVIVGAGIIGVSTAYYLSEPSHTLAQSIHLIDPADELFNCASGLAGGFLAEDWFAPSVAPLGVLSFRLHRELAEAHDGKTHWDYSRSTAVSMSGDSESAIGGSGEDWLRDGTSRARAATEPTGSEGLQGGEPAWLARGEGVSVEVISTKGSVAQIDPWKLCEWLLSKCKERGVHVHNPAHAISVAKDVRDTLSSVRIREKDGVETDLPCHRLILTAGAWTPRVFRTLFPHSPAAIPISPLAGHALLVRSPRWTAAQGDEGCHAVFATDTLGFSPEVFSRRGGRIYVAGLNSTMERLPEEVNDVGVGEGEKMRVAVERMRGVGRRMLGGEEVEVVRASMCFRPVTASGRPLLCKVPDRVLGDGLWTRGGGDGGVFISAGHGAWGISQCLGTGLVLAELVEGRKISVNITPLALATW</sequence>
<dbReference type="OrthoDB" id="498204at2759"/>
<gene>
    <name evidence="3 5" type="ORF">P152DRAFT_391706</name>
</gene>
<dbReference type="SUPFAM" id="SSF51905">
    <property type="entry name" value="FAD/NAD(P)-binding domain"/>
    <property type="match status" value="1"/>
</dbReference>
<evidence type="ECO:0000313" key="3">
    <source>
        <dbReference type="EMBL" id="KAF1814773.1"/>
    </source>
</evidence>
<dbReference type="Pfam" id="PF01266">
    <property type="entry name" value="DAO"/>
    <property type="match status" value="1"/>
</dbReference>
<dbReference type="Proteomes" id="UP000504638">
    <property type="component" value="Unplaced"/>
</dbReference>
<feature type="domain" description="FAD dependent oxidoreductase" evidence="2">
    <location>
        <begin position="5"/>
        <end position="400"/>
    </location>
</feature>
<dbReference type="InterPro" id="IPR036188">
    <property type="entry name" value="FAD/NAD-bd_sf"/>
</dbReference>
<dbReference type="GO" id="GO:0042147">
    <property type="term" value="P:retrograde transport, endosome to Golgi"/>
    <property type="evidence" value="ECO:0007669"/>
    <property type="project" value="TreeGrafter"/>
</dbReference>
<name>A0A6G1G9R8_9PEZI</name>
<evidence type="ECO:0000313" key="5">
    <source>
        <dbReference type="RefSeq" id="XP_033536404.1"/>
    </source>
</evidence>
<keyword evidence="4" id="KW-1185">Reference proteome</keyword>
<dbReference type="GO" id="GO:0005829">
    <property type="term" value="C:cytosol"/>
    <property type="evidence" value="ECO:0007669"/>
    <property type="project" value="GOC"/>
</dbReference>
<proteinExistence type="predicted"/>
<dbReference type="AlphaFoldDB" id="A0A6G1G9R8"/>
<evidence type="ECO:0000259" key="2">
    <source>
        <dbReference type="Pfam" id="PF01266"/>
    </source>
</evidence>
<reference evidence="3 5" key="1">
    <citation type="submission" date="2020-01" db="EMBL/GenBank/DDBJ databases">
        <authorList>
            <consortium name="DOE Joint Genome Institute"/>
            <person name="Haridas S."/>
            <person name="Albert R."/>
            <person name="Binder M."/>
            <person name="Bloem J."/>
            <person name="Labutti K."/>
            <person name="Salamov A."/>
            <person name="Andreopoulos B."/>
            <person name="Baker S.E."/>
            <person name="Barry K."/>
            <person name="Bills G."/>
            <person name="Bluhm B.H."/>
            <person name="Cannon C."/>
            <person name="Castanera R."/>
            <person name="Culley D.E."/>
            <person name="Daum C."/>
            <person name="Ezra D."/>
            <person name="Gonzalez J.B."/>
            <person name="Henrissat B."/>
            <person name="Kuo A."/>
            <person name="Liang C."/>
            <person name="Lipzen A."/>
            <person name="Lutzoni F."/>
            <person name="Magnuson J."/>
            <person name="Mondo S."/>
            <person name="Nolan M."/>
            <person name="Ohm R."/>
            <person name="Pangilinan J."/>
            <person name="Park H.-J."/>
            <person name="Ramirez L."/>
            <person name="Alfaro M."/>
            <person name="Sun H."/>
            <person name="Tritt A."/>
            <person name="Yoshinaga Y."/>
            <person name="Zwiers L.-H."/>
            <person name="Turgeon B.G."/>
            <person name="Goodwin S.B."/>
            <person name="Spatafora J.W."/>
            <person name="Crous P.W."/>
            <person name="Grigoriev I.V."/>
        </authorList>
    </citation>
    <scope>NUCLEOTIDE SEQUENCE</scope>
    <source>
        <strain evidence="3 5">CBS 781.70</strain>
    </source>
</reference>
<dbReference type="RefSeq" id="XP_033536404.1">
    <property type="nucleotide sequence ID" value="XM_033676111.1"/>
</dbReference>
<dbReference type="GeneID" id="54416681"/>
<accession>A0A6G1G9R8</accession>
<dbReference type="GO" id="GO:0005770">
    <property type="term" value="C:late endosome"/>
    <property type="evidence" value="ECO:0007669"/>
    <property type="project" value="TreeGrafter"/>
</dbReference>
<dbReference type="PANTHER" id="PTHR13847:SF185">
    <property type="entry name" value="FAD DEPENDENT OXIDOREDUCTASE SUPERFAMILY (AFU_ORTHOLOGUE AFUA_3G02360)"/>
    <property type="match status" value="1"/>
</dbReference>
<dbReference type="EMBL" id="ML975152">
    <property type="protein sequence ID" value="KAF1814773.1"/>
    <property type="molecule type" value="Genomic_DNA"/>
</dbReference>
<dbReference type="InterPro" id="IPR006076">
    <property type="entry name" value="FAD-dep_OxRdtase"/>
</dbReference>
<reference evidence="5" key="2">
    <citation type="submission" date="2020-04" db="EMBL/GenBank/DDBJ databases">
        <authorList>
            <consortium name="NCBI Genome Project"/>
        </authorList>
    </citation>
    <scope>NUCLEOTIDE SEQUENCE</scope>
    <source>
        <strain evidence="5">CBS 781.70</strain>
    </source>
</reference>
<dbReference type="PANTHER" id="PTHR13847">
    <property type="entry name" value="SARCOSINE DEHYDROGENASE-RELATED"/>
    <property type="match status" value="1"/>
</dbReference>
<feature type="region of interest" description="Disordered" evidence="1">
    <location>
        <begin position="96"/>
        <end position="134"/>
    </location>
</feature>
<reference evidence="5" key="3">
    <citation type="submission" date="2025-04" db="UniProtKB">
        <authorList>
            <consortium name="RefSeq"/>
        </authorList>
    </citation>
    <scope>IDENTIFICATION</scope>
    <source>
        <strain evidence="5">CBS 781.70</strain>
    </source>
</reference>
<evidence type="ECO:0000313" key="4">
    <source>
        <dbReference type="Proteomes" id="UP000504638"/>
    </source>
</evidence>
<evidence type="ECO:0000256" key="1">
    <source>
        <dbReference type="SAM" id="MobiDB-lite"/>
    </source>
</evidence>
<protein>
    <submittedName>
        <fullName evidence="3 5">FAD dependent oxidoreductase</fullName>
    </submittedName>
</protein>
<dbReference type="Gene3D" id="3.30.9.10">
    <property type="entry name" value="D-Amino Acid Oxidase, subunit A, domain 2"/>
    <property type="match status" value="1"/>
</dbReference>